<gene>
    <name evidence="2" type="ORF">Z520_12200</name>
</gene>
<proteinExistence type="predicted"/>
<organism evidence="2 3">
    <name type="scientific">Fonsecaea multimorphosa CBS 102226</name>
    <dbReference type="NCBI Taxonomy" id="1442371"/>
    <lineage>
        <taxon>Eukaryota</taxon>
        <taxon>Fungi</taxon>
        <taxon>Dikarya</taxon>
        <taxon>Ascomycota</taxon>
        <taxon>Pezizomycotina</taxon>
        <taxon>Eurotiomycetes</taxon>
        <taxon>Chaetothyriomycetidae</taxon>
        <taxon>Chaetothyriales</taxon>
        <taxon>Herpotrichiellaceae</taxon>
        <taxon>Fonsecaea</taxon>
    </lineage>
</organism>
<dbReference type="Pfam" id="PF01636">
    <property type="entry name" value="APH"/>
    <property type="match status" value="1"/>
</dbReference>
<accession>A0A0D2I478</accession>
<dbReference type="InterPro" id="IPR011009">
    <property type="entry name" value="Kinase-like_dom_sf"/>
</dbReference>
<evidence type="ECO:0000259" key="1">
    <source>
        <dbReference type="Pfam" id="PF01636"/>
    </source>
</evidence>
<sequence length="309" mass="35525">MSPLALPQCSLSSDLPTFPDYRIDDLDHRVATDQNVVDWCRHWRQHAKNRSGQDRLLGEWTSNLLVKISDEAVVKFGVLVTPSEAANQEFARSLLESRCLSVRVPRVYRFFQSQDIDSHWQDPVGFLIMEFVPGISLSDMALESLPPYVDGISQAIQAMLGTHRNTPGPVDGGEPKGPIWAPDYRAYEHFKSVHDLDAWFDRALVPEGATIELNQYPPSFCHLDFTRRNIIVAHDQTLYLLDWQCSGFFPWVLEVWNFEITLANDTAYKDLLIGTLPSLNEKEKVTHWLLWRAYYNNMLRNLLVVRVHS</sequence>
<reference evidence="2 3" key="1">
    <citation type="submission" date="2015-01" db="EMBL/GenBank/DDBJ databases">
        <title>The Genome Sequence of Fonsecaea multimorphosa CBS 102226.</title>
        <authorList>
            <consortium name="The Broad Institute Genomics Platform"/>
            <person name="Cuomo C."/>
            <person name="de Hoog S."/>
            <person name="Gorbushina A."/>
            <person name="Stielow B."/>
            <person name="Teixiera M."/>
            <person name="Abouelleil A."/>
            <person name="Chapman S.B."/>
            <person name="Priest M."/>
            <person name="Young S.K."/>
            <person name="Wortman J."/>
            <person name="Nusbaum C."/>
            <person name="Birren B."/>
        </authorList>
    </citation>
    <scope>NUCLEOTIDE SEQUENCE [LARGE SCALE GENOMIC DNA]</scope>
    <source>
        <strain evidence="2 3">CBS 102226</strain>
    </source>
</reference>
<protein>
    <recommendedName>
        <fullName evidence="1">Aminoglycoside phosphotransferase domain-containing protein</fullName>
    </recommendedName>
</protein>
<dbReference type="OrthoDB" id="3250044at2759"/>
<dbReference type="PANTHER" id="PTHR21310">
    <property type="entry name" value="AMINOGLYCOSIDE PHOSPHOTRANSFERASE-RELATED-RELATED"/>
    <property type="match status" value="1"/>
</dbReference>
<dbReference type="SUPFAM" id="SSF56112">
    <property type="entry name" value="Protein kinase-like (PK-like)"/>
    <property type="match status" value="1"/>
</dbReference>
<name>A0A0D2I478_9EURO</name>
<dbReference type="Gene3D" id="3.90.1200.10">
    <property type="match status" value="1"/>
</dbReference>
<evidence type="ECO:0000313" key="3">
    <source>
        <dbReference type="Proteomes" id="UP000053411"/>
    </source>
</evidence>
<dbReference type="AlphaFoldDB" id="A0A0D2I478"/>
<dbReference type="GeneID" id="27717946"/>
<dbReference type="EMBL" id="KN848110">
    <property type="protein sequence ID" value="KIX92116.1"/>
    <property type="molecule type" value="Genomic_DNA"/>
</dbReference>
<keyword evidence="3" id="KW-1185">Reference proteome</keyword>
<dbReference type="Proteomes" id="UP000053411">
    <property type="component" value="Unassembled WGS sequence"/>
</dbReference>
<dbReference type="InterPro" id="IPR002575">
    <property type="entry name" value="Aminoglycoside_PTrfase"/>
</dbReference>
<dbReference type="STRING" id="1442371.A0A0D2I478"/>
<dbReference type="InterPro" id="IPR051678">
    <property type="entry name" value="AGP_Transferase"/>
</dbReference>
<dbReference type="VEuPathDB" id="FungiDB:Z520_12200"/>
<feature type="domain" description="Aminoglycoside phosphotransferase" evidence="1">
    <location>
        <begin position="62"/>
        <end position="256"/>
    </location>
</feature>
<evidence type="ECO:0000313" key="2">
    <source>
        <dbReference type="EMBL" id="KIX92116.1"/>
    </source>
</evidence>
<dbReference type="PANTHER" id="PTHR21310:SF39">
    <property type="entry name" value="AMINOGLYCOSIDE PHOSPHOTRANSFERASE DOMAIN-CONTAINING PROTEIN"/>
    <property type="match status" value="1"/>
</dbReference>
<dbReference type="RefSeq" id="XP_016626239.1">
    <property type="nucleotide sequence ID" value="XM_016782687.1"/>
</dbReference>